<dbReference type="Proteomes" id="UP000640614">
    <property type="component" value="Unassembled WGS sequence"/>
</dbReference>
<dbReference type="SUPFAM" id="SSF52833">
    <property type="entry name" value="Thioredoxin-like"/>
    <property type="match status" value="1"/>
</dbReference>
<organism evidence="2 3">
    <name type="scientific">Flavobacterium hungaricum</name>
    <dbReference type="NCBI Taxonomy" id="2082725"/>
    <lineage>
        <taxon>Bacteria</taxon>
        <taxon>Pseudomonadati</taxon>
        <taxon>Bacteroidota</taxon>
        <taxon>Flavobacteriia</taxon>
        <taxon>Flavobacteriales</taxon>
        <taxon>Flavobacteriaceae</taxon>
        <taxon>Flavobacterium</taxon>
    </lineage>
</organism>
<dbReference type="Gene3D" id="3.40.30.10">
    <property type="entry name" value="Glutaredoxin"/>
    <property type="match status" value="1"/>
</dbReference>
<keyword evidence="3" id="KW-1185">Reference proteome</keyword>
<dbReference type="EMBL" id="PRDM01000002">
    <property type="protein sequence ID" value="MBE8725284.1"/>
    <property type="molecule type" value="Genomic_DNA"/>
</dbReference>
<feature type="signal peptide" evidence="1">
    <location>
        <begin position="1"/>
        <end position="19"/>
    </location>
</feature>
<reference evidence="2 3" key="1">
    <citation type="submission" date="2018-07" db="EMBL/GenBank/DDBJ databases">
        <title>Genome assembly of strain KB82.</title>
        <authorList>
            <person name="Kukolya J."/>
            <person name="Horvath B."/>
            <person name="Nagy I."/>
            <person name="Toth A."/>
        </authorList>
    </citation>
    <scope>NUCLEOTIDE SEQUENCE [LARGE SCALE GENOMIC DNA]</scope>
    <source>
        <strain evidence="2 3">Kb82</strain>
    </source>
</reference>
<comment type="caution">
    <text evidence="2">The sequence shown here is derived from an EMBL/GenBank/DDBJ whole genome shotgun (WGS) entry which is preliminary data.</text>
</comment>
<gene>
    <name evidence="2" type="ORF">C4F50_10030</name>
</gene>
<proteinExistence type="predicted"/>
<evidence type="ECO:0000313" key="2">
    <source>
        <dbReference type="EMBL" id="MBE8725284.1"/>
    </source>
</evidence>
<keyword evidence="1" id="KW-0732">Signal</keyword>
<dbReference type="RefSeq" id="WP_193846452.1">
    <property type="nucleotide sequence ID" value="NZ_PRDM01000002.1"/>
</dbReference>
<evidence type="ECO:0000313" key="3">
    <source>
        <dbReference type="Proteomes" id="UP000640614"/>
    </source>
</evidence>
<sequence length="149" mass="16791">MTQKLLILLFFLSSFFTNAQNLVWKTDMNDAIVMCMEQKKPLLIYFTGAGAPQKMQTEIFNTPDFAVWSRDNVILVKLDLSDPNVSNNVMEQNVSLKNAFGVDELPQVCFALANVRKGKTTFNKIGLMPYRPGGPKGWIKDSTLLLNPE</sequence>
<accession>A0ABR9TJU3</accession>
<name>A0ABR9TJU3_9FLAO</name>
<dbReference type="InterPro" id="IPR036249">
    <property type="entry name" value="Thioredoxin-like_sf"/>
</dbReference>
<feature type="chain" id="PRO_5045912025" evidence="1">
    <location>
        <begin position="20"/>
        <end position="149"/>
    </location>
</feature>
<protein>
    <submittedName>
        <fullName evidence="2">Thioredoxin family protein</fullName>
    </submittedName>
</protein>
<evidence type="ECO:0000256" key="1">
    <source>
        <dbReference type="SAM" id="SignalP"/>
    </source>
</evidence>